<feature type="region of interest" description="Disordered" evidence="1">
    <location>
        <begin position="237"/>
        <end position="267"/>
    </location>
</feature>
<feature type="region of interest" description="Disordered" evidence="1">
    <location>
        <begin position="1"/>
        <end position="23"/>
    </location>
</feature>
<sequence length="267" mass="28283">MHSQPIPSPTCRANERVSDRRCPPTHHCDISPRTPTSTLFATQCQPPVWAFPSPPADKPSPAALQGLALRGPTHARTPAPRAAAPRRAQRTTAAVRTPRPLQVRCALCCARDAGLRVPRHVIWGADPRCFDDGLADLPQTVPGGRAAAASYAELEGPSRGALSATCAPCCPPAGPRAARRPPVAPAPPAAALASERASRPSARRRAPRGRQGCGERASEPVLALRCDARRAHMRLVAGARQRGSRSRNDGLEHTAVPSITHPRPGET</sequence>
<accession>A0A9P3LA83</accession>
<name>A0A9P3LA83_9APHY</name>
<dbReference type="AlphaFoldDB" id="A0A9P3LA83"/>
<evidence type="ECO:0000313" key="2">
    <source>
        <dbReference type="EMBL" id="GJE87279.1"/>
    </source>
</evidence>
<feature type="compositionally biased region" description="Basic and acidic residues" evidence="1">
    <location>
        <begin position="13"/>
        <end position="23"/>
    </location>
</feature>
<evidence type="ECO:0000313" key="3">
    <source>
        <dbReference type="Proteomes" id="UP000703269"/>
    </source>
</evidence>
<comment type="caution">
    <text evidence="2">The sequence shown here is derived from an EMBL/GenBank/DDBJ whole genome shotgun (WGS) entry which is preliminary data.</text>
</comment>
<feature type="region of interest" description="Disordered" evidence="1">
    <location>
        <begin position="173"/>
        <end position="217"/>
    </location>
</feature>
<dbReference type="Proteomes" id="UP000703269">
    <property type="component" value="Unassembled WGS sequence"/>
</dbReference>
<evidence type="ECO:0000256" key="1">
    <source>
        <dbReference type="SAM" id="MobiDB-lite"/>
    </source>
</evidence>
<proteinExistence type="predicted"/>
<organism evidence="2 3">
    <name type="scientific">Phanerochaete sordida</name>
    <dbReference type="NCBI Taxonomy" id="48140"/>
    <lineage>
        <taxon>Eukaryota</taxon>
        <taxon>Fungi</taxon>
        <taxon>Dikarya</taxon>
        <taxon>Basidiomycota</taxon>
        <taxon>Agaricomycotina</taxon>
        <taxon>Agaricomycetes</taxon>
        <taxon>Polyporales</taxon>
        <taxon>Phanerochaetaceae</taxon>
        <taxon>Phanerochaete</taxon>
    </lineage>
</organism>
<dbReference type="EMBL" id="BPQB01000006">
    <property type="protein sequence ID" value="GJE87279.1"/>
    <property type="molecule type" value="Genomic_DNA"/>
</dbReference>
<keyword evidence="3" id="KW-1185">Reference proteome</keyword>
<protein>
    <submittedName>
        <fullName evidence="2">Uncharacterized protein</fullName>
    </submittedName>
</protein>
<gene>
    <name evidence="2" type="ORF">PsYK624_033620</name>
</gene>
<reference evidence="2 3" key="1">
    <citation type="submission" date="2021-08" db="EMBL/GenBank/DDBJ databases">
        <title>Draft Genome Sequence of Phanerochaete sordida strain YK-624.</title>
        <authorList>
            <person name="Mori T."/>
            <person name="Dohra H."/>
            <person name="Suzuki T."/>
            <person name="Kawagishi H."/>
            <person name="Hirai H."/>
        </authorList>
    </citation>
    <scope>NUCLEOTIDE SEQUENCE [LARGE SCALE GENOMIC DNA]</scope>
    <source>
        <strain evidence="2 3">YK-624</strain>
    </source>
</reference>